<dbReference type="GO" id="GO:0000107">
    <property type="term" value="F:imidazoleglycerol-phosphate synthase activity"/>
    <property type="evidence" value="ECO:0007669"/>
    <property type="project" value="TreeGrafter"/>
</dbReference>
<proteinExistence type="predicted"/>
<evidence type="ECO:0000313" key="1">
    <source>
        <dbReference type="EMBL" id="CAB4223205.1"/>
    </source>
</evidence>
<protein>
    <submittedName>
        <fullName evidence="1">HisF Imidazoleglycerol-phosphate synthase</fullName>
    </submittedName>
</protein>
<dbReference type="Gene3D" id="3.20.20.70">
    <property type="entry name" value="Aldolase class I"/>
    <property type="match status" value="1"/>
</dbReference>
<dbReference type="PANTHER" id="PTHR21235">
    <property type="entry name" value="IMIDAZOLE GLYCEROL PHOSPHATE SYNTHASE SUBUNIT HISF/H IGP SYNTHASE SUBUNIT HISF/H"/>
    <property type="match status" value="1"/>
</dbReference>
<dbReference type="InterPro" id="IPR050064">
    <property type="entry name" value="IGPS_HisA/HisF"/>
</dbReference>
<reference evidence="1" key="1">
    <citation type="submission" date="2020-05" db="EMBL/GenBank/DDBJ databases">
        <authorList>
            <person name="Chiriac C."/>
            <person name="Salcher M."/>
            <person name="Ghai R."/>
            <person name="Kavagutti S V."/>
        </authorList>
    </citation>
    <scope>NUCLEOTIDE SEQUENCE</scope>
</reference>
<dbReference type="Pfam" id="PF00977">
    <property type="entry name" value="His_biosynth"/>
    <property type="match status" value="1"/>
</dbReference>
<dbReference type="SUPFAM" id="SSF51366">
    <property type="entry name" value="Ribulose-phoshate binding barrel"/>
    <property type="match status" value="1"/>
</dbReference>
<gene>
    <name evidence="1" type="ORF">UFOVP1670_2</name>
</gene>
<accession>A0A6J5T612</accession>
<dbReference type="GO" id="GO:0000105">
    <property type="term" value="P:L-histidine biosynthetic process"/>
    <property type="evidence" value="ECO:0007669"/>
    <property type="project" value="InterPro"/>
</dbReference>
<name>A0A6J5T612_9CAUD</name>
<dbReference type="EMBL" id="LR797531">
    <property type="protein sequence ID" value="CAB4223205.1"/>
    <property type="molecule type" value="Genomic_DNA"/>
</dbReference>
<organism evidence="1">
    <name type="scientific">uncultured Caudovirales phage</name>
    <dbReference type="NCBI Taxonomy" id="2100421"/>
    <lineage>
        <taxon>Viruses</taxon>
        <taxon>Duplodnaviria</taxon>
        <taxon>Heunggongvirae</taxon>
        <taxon>Uroviricota</taxon>
        <taxon>Caudoviricetes</taxon>
        <taxon>Peduoviridae</taxon>
        <taxon>Maltschvirus</taxon>
        <taxon>Maltschvirus maltsch</taxon>
    </lineage>
</organism>
<dbReference type="InterPro" id="IPR006062">
    <property type="entry name" value="His_biosynth"/>
</dbReference>
<dbReference type="PANTHER" id="PTHR21235:SF2">
    <property type="entry name" value="IMIDAZOLE GLYCEROL PHOSPHATE SYNTHASE HISHF"/>
    <property type="match status" value="1"/>
</dbReference>
<dbReference type="InterPro" id="IPR013785">
    <property type="entry name" value="Aldolase_TIM"/>
</dbReference>
<dbReference type="InterPro" id="IPR011060">
    <property type="entry name" value="RibuloseP-bd_barrel"/>
</dbReference>
<sequence length="243" mass="25699">MLAKRIIPTVLCRGRQMVKGVAFDSWRSVGLAAQAVRIHSMRGVDELVLLDISATREGRGPDLKLVEELAEVCYMPIAVGGGIRTLEHAKDLLRAGADKVVVRTGGPAAAAAIANSIGCQAVVAAIDVTSLDYQARPASDRLVHFAIEAAMEWQCAGAGEIMLTRCEREGTMMGYDLDLIRHVAAAVSIPVIAHGGAGHYEHMRQAIEAGADAVAAGAMFSFTDATPRGAAEYLANHGIEVRI</sequence>